<evidence type="ECO:0000256" key="4">
    <source>
        <dbReference type="ARBA" id="ARBA00022723"/>
    </source>
</evidence>
<name>A0A7R9KSN3_9ACAR</name>
<comment type="similarity">
    <text evidence="2">Belongs to the cytochrome P450 family.</text>
</comment>
<dbReference type="EMBL" id="CAJPIZ010005517">
    <property type="protein sequence ID" value="CAG2108684.1"/>
    <property type="molecule type" value="Genomic_DNA"/>
</dbReference>
<accession>A0A7R9KSN3</accession>
<keyword evidence="3" id="KW-0349">Heme</keyword>
<dbReference type="OrthoDB" id="1470350at2759"/>
<dbReference type="Gene3D" id="1.10.630.10">
    <property type="entry name" value="Cytochrome P450"/>
    <property type="match status" value="1"/>
</dbReference>
<proteinExistence type="inferred from homology"/>
<dbReference type="PRINTS" id="PR00464">
    <property type="entry name" value="EP450II"/>
</dbReference>
<dbReference type="InterPro" id="IPR050705">
    <property type="entry name" value="Cytochrome_P450_3A"/>
</dbReference>
<organism evidence="8">
    <name type="scientific">Medioppia subpectinata</name>
    <dbReference type="NCBI Taxonomy" id="1979941"/>
    <lineage>
        <taxon>Eukaryota</taxon>
        <taxon>Metazoa</taxon>
        <taxon>Ecdysozoa</taxon>
        <taxon>Arthropoda</taxon>
        <taxon>Chelicerata</taxon>
        <taxon>Arachnida</taxon>
        <taxon>Acari</taxon>
        <taxon>Acariformes</taxon>
        <taxon>Sarcoptiformes</taxon>
        <taxon>Oribatida</taxon>
        <taxon>Brachypylina</taxon>
        <taxon>Oppioidea</taxon>
        <taxon>Oppiidae</taxon>
        <taxon>Medioppia</taxon>
    </lineage>
</organism>
<protein>
    <recommendedName>
        <fullName evidence="10">Cytochrome P450</fullName>
    </recommendedName>
</protein>
<dbReference type="Proteomes" id="UP000759131">
    <property type="component" value="Unassembled WGS sequence"/>
</dbReference>
<dbReference type="SUPFAM" id="SSF48264">
    <property type="entry name" value="Cytochrome P450"/>
    <property type="match status" value="1"/>
</dbReference>
<evidence type="ECO:0008006" key="10">
    <source>
        <dbReference type="Google" id="ProtNLM"/>
    </source>
</evidence>
<evidence type="ECO:0000256" key="2">
    <source>
        <dbReference type="ARBA" id="ARBA00010617"/>
    </source>
</evidence>
<dbReference type="InterPro" id="IPR036396">
    <property type="entry name" value="Cyt_P450_sf"/>
</dbReference>
<evidence type="ECO:0000256" key="3">
    <source>
        <dbReference type="ARBA" id="ARBA00022617"/>
    </source>
</evidence>
<dbReference type="GO" id="GO:0016705">
    <property type="term" value="F:oxidoreductase activity, acting on paired donors, with incorporation or reduction of molecular oxygen"/>
    <property type="evidence" value="ECO:0007669"/>
    <property type="project" value="InterPro"/>
</dbReference>
<dbReference type="PANTHER" id="PTHR24302">
    <property type="entry name" value="CYTOCHROME P450 FAMILY 3"/>
    <property type="match status" value="1"/>
</dbReference>
<keyword evidence="6" id="KW-0408">Iron</keyword>
<keyword evidence="7" id="KW-0503">Monooxygenase</keyword>
<keyword evidence="9" id="KW-1185">Reference proteome</keyword>
<evidence type="ECO:0000313" key="9">
    <source>
        <dbReference type="Proteomes" id="UP000759131"/>
    </source>
</evidence>
<sequence>MDAVDFSYPYAVDSFSFIAPLPIHNMFINLFSIFDGKWCKILNYWSERNISGPKPIPLFGNNLSHILKLRAMVDMEWYNTYGTIFGVYNCAKPVLYVSEPALIKQILVKQFHTFRNRSLPPVLSGPVSLAIPRANDEDWKRIRAIASPTFTARRLRQMYPQLDKCCAHFLAALARDVSASGGHREVNLKQLMNAYTLDAIATTAFAIKTDSYTDPNNPFIATANKISNKIFSTNEWHKILAMILPTFLTNSRMWKWLASTGGRPDDQFFNDVARRVMTERKESAAKHTDFLQLLMDVEREDDTDDPTTGAGDTTAGAGDAMFGHHLNDGVDELMAGKQAFSGVVAKRLTADEILAQCSLFFTAGYETTALTLTYCTYELAVNPGIQDRLVAEINDAVINEGIDYDTLCLRLPLLDAVVSETLRKYPTDSRLERRASDDTVLSAGRRPDIHVAKGVVIKIPTYAIHHSPDNYPDPFA</sequence>
<evidence type="ECO:0000256" key="7">
    <source>
        <dbReference type="ARBA" id="ARBA00023033"/>
    </source>
</evidence>
<dbReference type="PANTHER" id="PTHR24302:SF15">
    <property type="entry name" value="FATTY-ACID PEROXYGENASE"/>
    <property type="match status" value="1"/>
</dbReference>
<keyword evidence="4" id="KW-0479">Metal-binding</keyword>
<dbReference type="EMBL" id="OC860092">
    <property type="protein sequence ID" value="CAD7628254.1"/>
    <property type="molecule type" value="Genomic_DNA"/>
</dbReference>
<dbReference type="PRINTS" id="PR00385">
    <property type="entry name" value="P450"/>
</dbReference>
<dbReference type="GO" id="GO:0008395">
    <property type="term" value="F:steroid hydroxylase activity"/>
    <property type="evidence" value="ECO:0007669"/>
    <property type="project" value="TreeGrafter"/>
</dbReference>
<dbReference type="GO" id="GO:0020037">
    <property type="term" value="F:heme binding"/>
    <property type="evidence" value="ECO:0007669"/>
    <property type="project" value="InterPro"/>
</dbReference>
<gene>
    <name evidence="8" type="ORF">OSB1V03_LOCUS8676</name>
</gene>
<evidence type="ECO:0000256" key="6">
    <source>
        <dbReference type="ARBA" id="ARBA00023004"/>
    </source>
</evidence>
<comment type="cofactor">
    <cofactor evidence="1">
        <name>heme</name>
        <dbReference type="ChEBI" id="CHEBI:30413"/>
    </cofactor>
</comment>
<reference evidence="8" key="1">
    <citation type="submission" date="2020-11" db="EMBL/GenBank/DDBJ databases">
        <authorList>
            <person name="Tran Van P."/>
        </authorList>
    </citation>
    <scope>NUCLEOTIDE SEQUENCE</scope>
</reference>
<dbReference type="GO" id="GO:0005506">
    <property type="term" value="F:iron ion binding"/>
    <property type="evidence" value="ECO:0007669"/>
    <property type="project" value="InterPro"/>
</dbReference>
<dbReference type="Pfam" id="PF00067">
    <property type="entry name" value="p450"/>
    <property type="match status" value="1"/>
</dbReference>
<dbReference type="AlphaFoldDB" id="A0A7R9KSN3"/>
<evidence type="ECO:0000313" key="8">
    <source>
        <dbReference type="EMBL" id="CAD7628254.1"/>
    </source>
</evidence>
<dbReference type="InterPro" id="IPR001128">
    <property type="entry name" value="Cyt_P450"/>
</dbReference>
<evidence type="ECO:0000256" key="5">
    <source>
        <dbReference type="ARBA" id="ARBA00023002"/>
    </source>
</evidence>
<keyword evidence="5" id="KW-0560">Oxidoreductase</keyword>
<evidence type="ECO:0000256" key="1">
    <source>
        <dbReference type="ARBA" id="ARBA00001971"/>
    </source>
</evidence>
<feature type="non-terminal residue" evidence="8">
    <location>
        <position position="1"/>
    </location>
</feature>
<dbReference type="InterPro" id="IPR002402">
    <property type="entry name" value="Cyt_P450_E_grp-II"/>
</dbReference>